<dbReference type="GO" id="GO:0004518">
    <property type="term" value="F:nuclease activity"/>
    <property type="evidence" value="ECO:0007669"/>
    <property type="project" value="UniProtKB-KW"/>
</dbReference>
<comment type="similarity">
    <text evidence="3">Belongs to the HARBI1 family.</text>
</comment>
<evidence type="ECO:0000259" key="8">
    <source>
        <dbReference type="Pfam" id="PF13359"/>
    </source>
</evidence>
<keyword evidence="6" id="KW-0378">Hydrolase</keyword>
<organism evidence="9 10">
    <name type="scientific">Lasius platythorax</name>
    <dbReference type="NCBI Taxonomy" id="488582"/>
    <lineage>
        <taxon>Eukaryota</taxon>
        <taxon>Metazoa</taxon>
        <taxon>Ecdysozoa</taxon>
        <taxon>Arthropoda</taxon>
        <taxon>Hexapoda</taxon>
        <taxon>Insecta</taxon>
        <taxon>Pterygota</taxon>
        <taxon>Neoptera</taxon>
        <taxon>Endopterygota</taxon>
        <taxon>Hymenoptera</taxon>
        <taxon>Apocrita</taxon>
        <taxon>Aculeata</taxon>
        <taxon>Formicoidea</taxon>
        <taxon>Formicidae</taxon>
        <taxon>Formicinae</taxon>
        <taxon>Lasius</taxon>
        <taxon>Lasius</taxon>
    </lineage>
</organism>
<sequence length="273" mass="31687">MTLWYLATTETFRQIADRFDLARSSSHKLLDKTLDFLISLARNYIKWPSDEEKLTISQGFSINQNIHGIIGAIDGSHIRIRKPEENEQDYVNRKGYHSVIIQAVVNYNKIFTDVYIGEAGSVHDARVLRKSSLYEKAIEDPKFFGGYFLLGDSAYKNLSWLVCPFKDNGHLTANQKLFNFRHSSTRIQIEHAFGLLKTQFRRLLSFNNLRIDIIVRCIMAACVLHNICMTMINNDSDDDLDIDLDCENDNEEYNYDNIVVEDRRAHIFNQMFA</sequence>
<keyword evidence="10" id="KW-1185">Reference proteome</keyword>
<evidence type="ECO:0000256" key="4">
    <source>
        <dbReference type="ARBA" id="ARBA00022722"/>
    </source>
</evidence>
<evidence type="ECO:0000256" key="5">
    <source>
        <dbReference type="ARBA" id="ARBA00022723"/>
    </source>
</evidence>
<evidence type="ECO:0000256" key="1">
    <source>
        <dbReference type="ARBA" id="ARBA00001968"/>
    </source>
</evidence>
<dbReference type="GO" id="GO:0046872">
    <property type="term" value="F:metal ion binding"/>
    <property type="evidence" value="ECO:0007669"/>
    <property type="project" value="UniProtKB-KW"/>
</dbReference>
<keyword evidence="4" id="KW-0540">Nuclease</keyword>
<reference evidence="9" key="1">
    <citation type="submission" date="2024-04" db="EMBL/GenBank/DDBJ databases">
        <authorList>
            <consortium name="Molecular Ecology Group"/>
        </authorList>
    </citation>
    <scope>NUCLEOTIDE SEQUENCE</scope>
</reference>
<keyword evidence="5" id="KW-0479">Metal-binding</keyword>
<name>A0AAV2NLL9_9HYME</name>
<evidence type="ECO:0000313" key="9">
    <source>
        <dbReference type="EMBL" id="CAL1681137.1"/>
    </source>
</evidence>
<dbReference type="EMBL" id="OZ034826">
    <property type="protein sequence ID" value="CAL1681137.1"/>
    <property type="molecule type" value="Genomic_DNA"/>
</dbReference>
<dbReference type="PANTHER" id="PTHR22930">
    <property type="match status" value="1"/>
</dbReference>
<evidence type="ECO:0000256" key="3">
    <source>
        <dbReference type="ARBA" id="ARBA00006958"/>
    </source>
</evidence>
<proteinExistence type="inferred from homology"/>
<evidence type="ECO:0000256" key="2">
    <source>
        <dbReference type="ARBA" id="ARBA00004123"/>
    </source>
</evidence>
<evidence type="ECO:0000313" key="10">
    <source>
        <dbReference type="Proteomes" id="UP001497644"/>
    </source>
</evidence>
<dbReference type="InterPro" id="IPR027806">
    <property type="entry name" value="HARBI1_dom"/>
</dbReference>
<gene>
    <name evidence="9" type="ORF">LPLAT_LOCUS7277</name>
</gene>
<protein>
    <recommendedName>
        <fullName evidence="8">DDE Tnp4 domain-containing protein</fullName>
    </recommendedName>
</protein>
<dbReference type="GO" id="GO:0016787">
    <property type="term" value="F:hydrolase activity"/>
    <property type="evidence" value="ECO:0007669"/>
    <property type="project" value="UniProtKB-KW"/>
</dbReference>
<dbReference type="GO" id="GO:0005634">
    <property type="term" value="C:nucleus"/>
    <property type="evidence" value="ECO:0007669"/>
    <property type="project" value="UniProtKB-SubCell"/>
</dbReference>
<dbReference type="InterPro" id="IPR045249">
    <property type="entry name" value="HARBI1-like"/>
</dbReference>
<accession>A0AAV2NLL9</accession>
<feature type="domain" description="DDE Tnp4" evidence="8">
    <location>
        <begin position="73"/>
        <end position="226"/>
    </location>
</feature>
<comment type="subcellular location">
    <subcellularLocation>
        <location evidence="2">Nucleus</location>
    </subcellularLocation>
</comment>
<evidence type="ECO:0000256" key="6">
    <source>
        <dbReference type="ARBA" id="ARBA00022801"/>
    </source>
</evidence>
<keyword evidence="7" id="KW-0539">Nucleus</keyword>
<dbReference type="AlphaFoldDB" id="A0AAV2NLL9"/>
<dbReference type="Proteomes" id="UP001497644">
    <property type="component" value="Chromosome 3"/>
</dbReference>
<evidence type="ECO:0000256" key="7">
    <source>
        <dbReference type="ARBA" id="ARBA00023242"/>
    </source>
</evidence>
<dbReference type="Pfam" id="PF13359">
    <property type="entry name" value="DDE_Tnp_4"/>
    <property type="match status" value="1"/>
</dbReference>
<dbReference type="PANTHER" id="PTHR22930:SF85">
    <property type="entry name" value="GH03217P-RELATED"/>
    <property type="match status" value="1"/>
</dbReference>
<comment type="cofactor">
    <cofactor evidence="1">
        <name>a divalent metal cation</name>
        <dbReference type="ChEBI" id="CHEBI:60240"/>
    </cofactor>
</comment>